<feature type="region of interest" description="Disordered" evidence="5">
    <location>
        <begin position="1"/>
        <end position="20"/>
    </location>
</feature>
<dbReference type="InterPro" id="IPR013088">
    <property type="entry name" value="Znf_NHR/GATA"/>
</dbReference>
<dbReference type="PANTHER" id="PTHR47255:SF4">
    <property type="entry name" value="GATA ZINC FINGER DOMAIN-CONTAINING PROTEIN 12"/>
    <property type="match status" value="1"/>
</dbReference>
<name>A0A7J6XDL0_THATH</name>
<dbReference type="PROSITE" id="PS00344">
    <property type="entry name" value="GATA_ZN_FINGER_1"/>
    <property type="match status" value="1"/>
</dbReference>
<dbReference type="Pfam" id="PF00320">
    <property type="entry name" value="GATA"/>
    <property type="match status" value="1"/>
</dbReference>
<evidence type="ECO:0000313" key="7">
    <source>
        <dbReference type="EMBL" id="KAF5207891.1"/>
    </source>
</evidence>
<evidence type="ECO:0000313" key="8">
    <source>
        <dbReference type="Proteomes" id="UP000554482"/>
    </source>
</evidence>
<keyword evidence="8" id="KW-1185">Reference proteome</keyword>
<reference evidence="7 8" key="1">
    <citation type="submission" date="2020-06" db="EMBL/GenBank/DDBJ databases">
        <title>Transcriptomic and genomic resources for Thalictrum thalictroides and T. hernandezii: Facilitating candidate gene discovery in an emerging model plant lineage.</title>
        <authorList>
            <person name="Arias T."/>
            <person name="Riano-Pachon D.M."/>
            <person name="Di Stilio V.S."/>
        </authorList>
    </citation>
    <scope>NUCLEOTIDE SEQUENCE [LARGE SCALE GENOMIC DNA]</scope>
    <source>
        <strain evidence="8">cv. WT478/WT964</strain>
        <tissue evidence="7">Leaves</tissue>
    </source>
</reference>
<dbReference type="EMBL" id="JABWDY010000831">
    <property type="protein sequence ID" value="KAF5207891.1"/>
    <property type="molecule type" value="Genomic_DNA"/>
</dbReference>
<keyword evidence="2 4" id="KW-0863">Zinc-finger</keyword>
<dbReference type="GO" id="GO:0008270">
    <property type="term" value="F:zinc ion binding"/>
    <property type="evidence" value="ECO:0007669"/>
    <property type="project" value="UniProtKB-KW"/>
</dbReference>
<keyword evidence="3" id="KW-0862">Zinc</keyword>
<dbReference type="PANTHER" id="PTHR47255">
    <property type="entry name" value="GATA TRANSCRIPTION FACTOR 22-RELATED"/>
    <property type="match status" value="1"/>
</dbReference>
<dbReference type="CDD" id="cd00202">
    <property type="entry name" value="ZnF_GATA"/>
    <property type="match status" value="1"/>
</dbReference>
<dbReference type="GO" id="GO:0043565">
    <property type="term" value="F:sequence-specific DNA binding"/>
    <property type="evidence" value="ECO:0007669"/>
    <property type="project" value="InterPro"/>
</dbReference>
<organism evidence="7 8">
    <name type="scientific">Thalictrum thalictroides</name>
    <name type="common">Rue-anemone</name>
    <name type="synonym">Anemone thalictroides</name>
    <dbReference type="NCBI Taxonomy" id="46969"/>
    <lineage>
        <taxon>Eukaryota</taxon>
        <taxon>Viridiplantae</taxon>
        <taxon>Streptophyta</taxon>
        <taxon>Embryophyta</taxon>
        <taxon>Tracheophyta</taxon>
        <taxon>Spermatophyta</taxon>
        <taxon>Magnoliopsida</taxon>
        <taxon>Ranunculales</taxon>
        <taxon>Ranunculaceae</taxon>
        <taxon>Thalictroideae</taxon>
        <taxon>Thalictrum</taxon>
    </lineage>
</organism>
<dbReference type="AlphaFoldDB" id="A0A7J6XDL0"/>
<dbReference type="OrthoDB" id="2162994at2759"/>
<evidence type="ECO:0000256" key="2">
    <source>
        <dbReference type="ARBA" id="ARBA00022771"/>
    </source>
</evidence>
<dbReference type="SMART" id="SM00401">
    <property type="entry name" value="ZnF_GATA"/>
    <property type="match status" value="1"/>
</dbReference>
<comment type="caution">
    <text evidence="7">The sequence shown here is derived from an EMBL/GenBank/DDBJ whole genome shotgun (WGS) entry which is preliminary data.</text>
</comment>
<dbReference type="Gene3D" id="3.30.50.10">
    <property type="entry name" value="Erythroid Transcription Factor GATA-1, subunit A"/>
    <property type="match status" value="1"/>
</dbReference>
<evidence type="ECO:0000259" key="6">
    <source>
        <dbReference type="PROSITE" id="PS50114"/>
    </source>
</evidence>
<gene>
    <name evidence="7" type="ORF">FRX31_002526</name>
</gene>
<dbReference type="Proteomes" id="UP000554482">
    <property type="component" value="Unassembled WGS sequence"/>
</dbReference>
<feature type="domain" description="GATA-type" evidence="6">
    <location>
        <begin position="47"/>
        <end position="89"/>
    </location>
</feature>
<evidence type="ECO:0000256" key="4">
    <source>
        <dbReference type="PROSITE-ProRule" id="PRU00094"/>
    </source>
</evidence>
<dbReference type="SUPFAM" id="SSF57716">
    <property type="entry name" value="Glucocorticoid receptor-like (DNA-binding domain)"/>
    <property type="match status" value="1"/>
</dbReference>
<dbReference type="InterPro" id="IPR052138">
    <property type="entry name" value="GATA_ZnFinger_Domain"/>
</dbReference>
<evidence type="ECO:0000256" key="1">
    <source>
        <dbReference type="ARBA" id="ARBA00022723"/>
    </source>
</evidence>
<dbReference type="InterPro" id="IPR000679">
    <property type="entry name" value="Znf_GATA"/>
</dbReference>
<protein>
    <recommendedName>
        <fullName evidence="6">GATA-type domain-containing protein</fullName>
    </recommendedName>
</protein>
<evidence type="ECO:0000256" key="5">
    <source>
        <dbReference type="SAM" id="MobiDB-lite"/>
    </source>
</evidence>
<accession>A0A7J6XDL0</accession>
<dbReference type="GO" id="GO:0006355">
    <property type="term" value="P:regulation of DNA-templated transcription"/>
    <property type="evidence" value="ECO:0007669"/>
    <property type="project" value="InterPro"/>
</dbReference>
<evidence type="ECO:0000256" key="3">
    <source>
        <dbReference type="ARBA" id="ARBA00022833"/>
    </source>
</evidence>
<proteinExistence type="predicted"/>
<sequence length="117" mass="13014">MSDIDLNLEPLLDSDGEGDLDDFKENQKQNEVIDIGSDADQVIEVSRKLARVCSDCRTTKTSLWRSGPAGPKTLCNACYLRKRKIGNKKLSKQGELLQKLDAAEALVLLSKTKTNKY</sequence>
<dbReference type="PROSITE" id="PS50114">
    <property type="entry name" value="GATA_ZN_FINGER_2"/>
    <property type="match status" value="1"/>
</dbReference>
<keyword evidence="1" id="KW-0479">Metal-binding</keyword>